<comment type="caution">
    <text evidence="2">The sequence shown here is derived from an EMBL/GenBank/DDBJ whole genome shotgun (WGS) entry which is preliminary data.</text>
</comment>
<protein>
    <submittedName>
        <fullName evidence="2">Pimeloyl-ACP methyl ester carboxylesterase</fullName>
    </submittedName>
</protein>
<evidence type="ECO:0000313" key="2">
    <source>
        <dbReference type="EMBL" id="PRZ39681.1"/>
    </source>
</evidence>
<evidence type="ECO:0000259" key="1">
    <source>
        <dbReference type="Pfam" id="PF00561"/>
    </source>
</evidence>
<feature type="domain" description="AB hydrolase-1" evidence="1">
    <location>
        <begin position="168"/>
        <end position="248"/>
    </location>
</feature>
<name>A0A2T0ZTK1_9ACTN</name>
<dbReference type="EMBL" id="PVUE01000018">
    <property type="protein sequence ID" value="PRZ39681.1"/>
    <property type="molecule type" value="Genomic_DNA"/>
</dbReference>
<organism evidence="2 3">
    <name type="scientific">Antricoccus suffuscus</name>
    <dbReference type="NCBI Taxonomy" id="1629062"/>
    <lineage>
        <taxon>Bacteria</taxon>
        <taxon>Bacillati</taxon>
        <taxon>Actinomycetota</taxon>
        <taxon>Actinomycetes</taxon>
        <taxon>Geodermatophilales</taxon>
        <taxon>Antricoccaceae</taxon>
        <taxon>Antricoccus</taxon>
    </lineage>
</organism>
<dbReference type="InterPro" id="IPR029058">
    <property type="entry name" value="AB_hydrolase_fold"/>
</dbReference>
<keyword evidence="3" id="KW-1185">Reference proteome</keyword>
<reference evidence="2 3" key="1">
    <citation type="submission" date="2018-03" db="EMBL/GenBank/DDBJ databases">
        <title>Genomic Encyclopedia of Archaeal and Bacterial Type Strains, Phase II (KMG-II): from individual species to whole genera.</title>
        <authorList>
            <person name="Goeker M."/>
        </authorList>
    </citation>
    <scope>NUCLEOTIDE SEQUENCE [LARGE SCALE GENOMIC DNA]</scope>
    <source>
        <strain evidence="2 3">DSM 100065</strain>
    </source>
</reference>
<dbReference type="InterPro" id="IPR050471">
    <property type="entry name" value="AB_hydrolase"/>
</dbReference>
<dbReference type="GO" id="GO:0046503">
    <property type="term" value="P:glycerolipid catabolic process"/>
    <property type="evidence" value="ECO:0007669"/>
    <property type="project" value="TreeGrafter"/>
</dbReference>
<evidence type="ECO:0000313" key="3">
    <source>
        <dbReference type="Proteomes" id="UP000237752"/>
    </source>
</evidence>
<dbReference type="PANTHER" id="PTHR43433">
    <property type="entry name" value="HYDROLASE, ALPHA/BETA FOLD FAMILY PROTEIN"/>
    <property type="match status" value="1"/>
</dbReference>
<feature type="domain" description="AB hydrolase-1" evidence="1">
    <location>
        <begin position="34"/>
        <end position="139"/>
    </location>
</feature>
<dbReference type="PANTHER" id="PTHR43433:SF5">
    <property type="entry name" value="AB HYDROLASE-1 DOMAIN-CONTAINING PROTEIN"/>
    <property type="match status" value="1"/>
</dbReference>
<sequence>MNRQAVGSGPAPITRHLETNGLKVAYVEVGAGDPLILIHGAESDRHQFARLQKYLGHDCRSISYDQRDSGATTSPPEPFTMTDLAADVVHLMDALGIDRAHVLGTSYGGMIAQHVALDYPDRLASLILVSTTPTTSVRTPESERLVAMSAEERSEAFIDLLVTPEGRASPEVAAQSRRALAPRTPEQTARRRAAAANHETRNLLNSIEVPTLVIHGSDDRVTPVSWAELLAEQITHAQLRTIKGARHGLTTEFPEKIADYVRQFIGASAI</sequence>
<accession>A0A2T0ZTK1</accession>
<dbReference type="AlphaFoldDB" id="A0A2T0ZTK1"/>
<dbReference type="InterPro" id="IPR000073">
    <property type="entry name" value="AB_hydrolase_1"/>
</dbReference>
<dbReference type="SUPFAM" id="SSF53474">
    <property type="entry name" value="alpha/beta-Hydrolases"/>
    <property type="match status" value="1"/>
</dbReference>
<dbReference type="Proteomes" id="UP000237752">
    <property type="component" value="Unassembled WGS sequence"/>
</dbReference>
<dbReference type="Pfam" id="PF00561">
    <property type="entry name" value="Abhydrolase_1"/>
    <property type="match status" value="2"/>
</dbReference>
<dbReference type="GO" id="GO:0004806">
    <property type="term" value="F:triacylglycerol lipase activity"/>
    <property type="evidence" value="ECO:0007669"/>
    <property type="project" value="TreeGrafter"/>
</dbReference>
<dbReference type="RefSeq" id="WP_106350408.1">
    <property type="nucleotide sequence ID" value="NZ_PVUE01000018.1"/>
</dbReference>
<dbReference type="PRINTS" id="PR00111">
    <property type="entry name" value="ABHYDROLASE"/>
</dbReference>
<dbReference type="OrthoDB" id="495620at2"/>
<proteinExistence type="predicted"/>
<dbReference type="Gene3D" id="3.40.50.1820">
    <property type="entry name" value="alpha/beta hydrolase"/>
    <property type="match status" value="1"/>
</dbReference>
<gene>
    <name evidence="2" type="ORF">CLV47_11845</name>
</gene>